<comment type="caution">
    <text evidence="2">The sequence shown here is derived from an EMBL/GenBank/DDBJ whole genome shotgun (WGS) entry which is preliminary data.</text>
</comment>
<protein>
    <submittedName>
        <fullName evidence="2">20459_t:CDS:1</fullName>
    </submittedName>
</protein>
<feature type="region of interest" description="Disordered" evidence="1">
    <location>
        <begin position="158"/>
        <end position="179"/>
    </location>
</feature>
<dbReference type="OrthoDB" id="2385156at2759"/>
<dbReference type="Proteomes" id="UP000789759">
    <property type="component" value="Unassembled WGS sequence"/>
</dbReference>
<reference evidence="2" key="1">
    <citation type="submission" date="2021-06" db="EMBL/GenBank/DDBJ databases">
        <authorList>
            <person name="Kallberg Y."/>
            <person name="Tangrot J."/>
            <person name="Rosling A."/>
        </authorList>
    </citation>
    <scope>NUCLEOTIDE SEQUENCE</scope>
    <source>
        <strain evidence="2">FL966</strain>
    </source>
</reference>
<dbReference type="EMBL" id="CAJVQA010003969">
    <property type="protein sequence ID" value="CAG8588244.1"/>
    <property type="molecule type" value="Genomic_DNA"/>
</dbReference>
<feature type="compositionally biased region" description="Basic and acidic residues" evidence="1">
    <location>
        <begin position="168"/>
        <end position="179"/>
    </location>
</feature>
<dbReference type="AlphaFoldDB" id="A0A9N9C2B5"/>
<proteinExistence type="predicted"/>
<evidence type="ECO:0000313" key="2">
    <source>
        <dbReference type="EMBL" id="CAG8588244.1"/>
    </source>
</evidence>
<keyword evidence="3" id="KW-1185">Reference proteome</keyword>
<organism evidence="2 3">
    <name type="scientific">Cetraspora pellucida</name>
    <dbReference type="NCBI Taxonomy" id="1433469"/>
    <lineage>
        <taxon>Eukaryota</taxon>
        <taxon>Fungi</taxon>
        <taxon>Fungi incertae sedis</taxon>
        <taxon>Mucoromycota</taxon>
        <taxon>Glomeromycotina</taxon>
        <taxon>Glomeromycetes</taxon>
        <taxon>Diversisporales</taxon>
        <taxon>Gigasporaceae</taxon>
        <taxon>Cetraspora</taxon>
    </lineage>
</organism>
<sequence>MPISKTLHKYFEQRASEWNILGFLKSCDLEPYSKKIEEYLICLEKISDTEEGKLKVLMNEWRDRDLRDNYHSRLWVEPQRQCWGIGGFWDCLMFKSLGLLTLSDQMISGIGDKSDKKKAREWEKTRSCIRVHIDRRTLSGATINGGINNINGSISGGVFDAKSTPKRTNQEKDDDKVQKRNRIDDYFQRTPEHQKEQNSMDRYSIPDHEGVITENVDNEDAYTKNIQLFHENVTEEVRSIIEKIQCIECPLFKYRIVNLSARDISNPVNRLTESEKNLLKKIWNSFETSCEIKKIRLNKWEKDLQPLLKKYQAHFENKSAFDTISLDDAIKDILAVPYTGIFVHKEHFDLLWIQDVYKRFLFLFKSPINLLLDHEQTELSYREDFVNPIIAKVFDDIMDLIRVKTGEIENKLSKNQRNETRQYKQRIQIGCYQDGIYKINVNAIIFEIGFLEVVGSAIFVDITKLNEDTEKIFKCMQISIFYQRQHHLQRGAKEQQLTSLESYGIIVYQRTFTIYVMHHNMGIYVVDKLTEFSIPNSKDQLYALREVIEKVYMFKSRLMEYYLAVQKITPSANIFTTTKDHVIPHNL</sequence>
<name>A0A9N9C2B5_9GLOM</name>
<evidence type="ECO:0000256" key="1">
    <source>
        <dbReference type="SAM" id="MobiDB-lite"/>
    </source>
</evidence>
<gene>
    <name evidence="2" type="ORF">CPELLU_LOCUS6408</name>
</gene>
<evidence type="ECO:0000313" key="3">
    <source>
        <dbReference type="Proteomes" id="UP000789759"/>
    </source>
</evidence>
<accession>A0A9N9C2B5</accession>